<organism evidence="2 3">
    <name type="scientific">Kaistella flava</name>
    <name type="common">ex Peng et al. 2021</name>
    <dbReference type="NCBI Taxonomy" id="2038776"/>
    <lineage>
        <taxon>Bacteria</taxon>
        <taxon>Pseudomonadati</taxon>
        <taxon>Bacteroidota</taxon>
        <taxon>Flavobacteriia</taxon>
        <taxon>Flavobacteriales</taxon>
        <taxon>Weeksellaceae</taxon>
        <taxon>Chryseobacterium group</taxon>
        <taxon>Kaistella</taxon>
    </lineage>
</organism>
<evidence type="ECO:0000313" key="2">
    <source>
        <dbReference type="EMBL" id="QOW09197.1"/>
    </source>
</evidence>
<reference evidence="2 3" key="1">
    <citation type="submission" date="2019-05" db="EMBL/GenBank/DDBJ databases">
        <title>Chryseobacterium sp. isolated from King George Island, maritime Antarctica.</title>
        <authorList>
            <person name="Peng X."/>
        </authorList>
    </citation>
    <scope>NUCLEOTIDE SEQUENCE [LARGE SCALE GENOMIC DNA]</scope>
    <source>
        <strain evidence="2 3">7-3A</strain>
    </source>
</reference>
<dbReference type="EMBL" id="CP040442">
    <property type="protein sequence ID" value="QOW09197.1"/>
    <property type="molecule type" value="Genomic_DNA"/>
</dbReference>
<dbReference type="KEGG" id="kfa:Q73A0000_01910"/>
<dbReference type="AlphaFoldDB" id="A0A7M2Y4N2"/>
<gene>
    <name evidence="2" type="ORF">Q73A0000_01910</name>
</gene>
<protein>
    <submittedName>
        <fullName evidence="2">DUF262 domain-containing protein</fullName>
    </submittedName>
</protein>
<feature type="domain" description="GmrSD restriction endonucleases N-terminal" evidence="1">
    <location>
        <begin position="12"/>
        <end position="280"/>
    </location>
</feature>
<sequence length="812" mass="95730">MTDTKYTTFWNVLNNIGIEIPAIQRDYAQGREVGRIPIIRKKFINTLLSAIEDNTPTRLDFIYGKIYGEKNIEELRKNTHSIKSLLDSIREYADSIDLIVSENDIVEKGNNKGETVFLIPLDGQQRLTALFLIHWFINSNLEKNECYKNLQQLKRFRYKTRKSTELFIEMLCDETVSFNFTKNLYEEIVNHERFSTTWKDDPTVKSMLVVINEIQQYFNNKEEKILSEDYSSIWKNLTENEILHFDFLNLKNFSLSDDLYVKMNARGKELSDFENFKAWLIGKIENDEWLESELWNEYSLKFDVEWNDLFWAQKSENVYEIDDAYFNYFKILYLTDLVSEAKIMKSAFKAGEINDVIESIIKNSPDFDFEKIYNEKFKNQLSRYFKIIDFCGDNKLKSEKNRVAIQEFKKFLFNSTSEISWIDLIKNYIIISFVEANSKNALNQFNFESYFRVLSNLFNNQTFDSASLYQNAINDINSINEDLIGNDYNIYDWLINLEEETYSSVFTKGQISEDKLKTSLIYQGDQKVIDEQWLALIEEAESHEYFNGKIGFLLTFSNKDKNLFRKYLDKISPLFTSKILNIENYLLQRSLLTYGNYFGSRGGDKVSFFKNDNTSYRSRRENWLGFLLDYNQNLLLKNLVDDELYDESNVIDSLNKIIDRFIENNSEIDMINTNISNIDYYKLYIYCPDLFKYGSSNLIQLDQKKYAYQLNATNTGGYFNDVLLEYIKKKYFSKCEVVEVKRTLGWDNSPNIVLGNKIFRVVPKNNNILVEEVENGDVIEEFNTLRELINFIEINLISNHDLPASNALPKTV</sequence>
<dbReference type="Proteomes" id="UP000594195">
    <property type="component" value="Chromosome"/>
</dbReference>
<name>A0A7M2Y4N2_9FLAO</name>
<dbReference type="InterPro" id="IPR004919">
    <property type="entry name" value="GmrSD_N"/>
</dbReference>
<accession>A0A7M2Y4N2</accession>
<keyword evidence="3" id="KW-1185">Reference proteome</keyword>
<evidence type="ECO:0000259" key="1">
    <source>
        <dbReference type="Pfam" id="PF03235"/>
    </source>
</evidence>
<dbReference type="Pfam" id="PF03235">
    <property type="entry name" value="GmrSD_N"/>
    <property type="match status" value="1"/>
</dbReference>
<evidence type="ECO:0000313" key="3">
    <source>
        <dbReference type="Proteomes" id="UP000594195"/>
    </source>
</evidence>
<proteinExistence type="predicted"/>
<dbReference type="RefSeq" id="WP_193812410.1">
    <property type="nucleotide sequence ID" value="NZ_CP040442.1"/>
</dbReference>